<evidence type="ECO:0000259" key="8">
    <source>
        <dbReference type="Pfam" id="PF01029"/>
    </source>
</evidence>
<evidence type="ECO:0000313" key="9">
    <source>
        <dbReference type="EMBL" id="QPS59013.1"/>
    </source>
</evidence>
<organism evidence="10 11">
    <name type="scientific">Corynebacterium minutissimum</name>
    <dbReference type="NCBI Taxonomy" id="38301"/>
    <lineage>
        <taxon>Bacteria</taxon>
        <taxon>Bacillati</taxon>
        <taxon>Actinomycetota</taxon>
        <taxon>Actinomycetes</taxon>
        <taxon>Mycobacteriales</taxon>
        <taxon>Corynebacteriaceae</taxon>
        <taxon>Corynebacterium</taxon>
    </lineage>
</organism>
<dbReference type="KEGG" id="cmin:NCTC10288_01128"/>
<evidence type="ECO:0000256" key="7">
    <source>
        <dbReference type="SAM" id="MobiDB-lite"/>
    </source>
</evidence>
<sequence length="194" mass="21351">MTQPEPNYKRHTARYRARRRAADILFEAESRDVDPVAIVEDRVVLARDPENGVAPIADYTRVIVTGAAEELDAIDEAIARYLSDEWSLERIPAVDRAIMRVAVWEILFNEDVPNATALVEGVELASEYSNNQAAPYIHAVLDDVIQAQSADNPMTSHTEQAEDEDAEEPVDPTAGQTEDPAADLAEESSDSSDS</sequence>
<dbReference type="NCBIfam" id="TIGR01951">
    <property type="entry name" value="nusB"/>
    <property type="match status" value="1"/>
</dbReference>
<keyword evidence="12" id="KW-1185">Reference proteome</keyword>
<dbReference type="Gene3D" id="1.10.940.10">
    <property type="entry name" value="NusB-like"/>
    <property type="match status" value="1"/>
</dbReference>
<dbReference type="GO" id="GO:0006353">
    <property type="term" value="P:DNA-templated transcription termination"/>
    <property type="evidence" value="ECO:0007669"/>
    <property type="project" value="UniProtKB-UniRule"/>
</dbReference>
<keyword evidence="4 6" id="KW-0805">Transcription regulation</keyword>
<dbReference type="GO" id="GO:0003723">
    <property type="term" value="F:RNA binding"/>
    <property type="evidence" value="ECO:0007669"/>
    <property type="project" value="UniProtKB-UniRule"/>
</dbReference>
<evidence type="ECO:0000256" key="6">
    <source>
        <dbReference type="HAMAP-Rule" id="MF_00073"/>
    </source>
</evidence>
<dbReference type="InterPro" id="IPR006027">
    <property type="entry name" value="NusB_RsmB_TIM44"/>
</dbReference>
<reference evidence="10 11" key="1">
    <citation type="submission" date="2018-06" db="EMBL/GenBank/DDBJ databases">
        <authorList>
            <consortium name="Pathogen Informatics"/>
            <person name="Doyle S."/>
        </authorList>
    </citation>
    <scope>NUCLEOTIDE SEQUENCE [LARGE SCALE GENOMIC DNA]</scope>
    <source>
        <strain evidence="10 11">NCTC10288</strain>
    </source>
</reference>
<dbReference type="Proteomes" id="UP000249264">
    <property type="component" value="Chromosome 1"/>
</dbReference>
<dbReference type="Proteomes" id="UP000594905">
    <property type="component" value="Chromosome"/>
</dbReference>
<evidence type="ECO:0000313" key="11">
    <source>
        <dbReference type="Proteomes" id="UP000249264"/>
    </source>
</evidence>
<evidence type="ECO:0000256" key="4">
    <source>
        <dbReference type="ARBA" id="ARBA00023015"/>
    </source>
</evidence>
<feature type="region of interest" description="Disordered" evidence="7">
    <location>
        <begin position="151"/>
        <end position="194"/>
    </location>
</feature>
<dbReference type="Pfam" id="PF01029">
    <property type="entry name" value="NusB"/>
    <property type="match status" value="1"/>
</dbReference>
<evidence type="ECO:0000256" key="1">
    <source>
        <dbReference type="ARBA" id="ARBA00005952"/>
    </source>
</evidence>
<evidence type="ECO:0000256" key="5">
    <source>
        <dbReference type="ARBA" id="ARBA00023163"/>
    </source>
</evidence>
<name>A0A2X4RCU0_9CORY</name>
<dbReference type="AlphaFoldDB" id="A0A2X4RCU0"/>
<keyword evidence="5 6" id="KW-0804">Transcription</keyword>
<feature type="compositionally biased region" description="Acidic residues" evidence="7">
    <location>
        <begin position="161"/>
        <end position="170"/>
    </location>
</feature>
<feature type="domain" description="NusB/RsmB/TIM44" evidence="8">
    <location>
        <begin position="16"/>
        <end position="145"/>
    </location>
</feature>
<dbReference type="RefSeq" id="WP_052319714.1">
    <property type="nucleotide sequence ID" value="NZ_CP065689.1"/>
</dbReference>
<evidence type="ECO:0000256" key="2">
    <source>
        <dbReference type="ARBA" id="ARBA00022814"/>
    </source>
</evidence>
<proteinExistence type="inferred from homology"/>
<reference evidence="9 12" key="2">
    <citation type="submission" date="2020-12" db="EMBL/GenBank/DDBJ databases">
        <title>FDA dAtabase for Regulatory Grade micrObial Sequences (FDA-ARGOS): Supporting development and validation of Infectious Disease Dx tests.</title>
        <authorList>
            <person name="Sproer C."/>
            <person name="Gronow S."/>
            <person name="Severitt S."/>
            <person name="Schroder I."/>
            <person name="Tallon L."/>
            <person name="Sadzewicz L."/>
            <person name="Zhao X."/>
            <person name="Boylan J."/>
            <person name="Ott S."/>
            <person name="Bowen H."/>
            <person name="Vavikolanu K."/>
            <person name="Mehta A."/>
            <person name="Aluvathingal J."/>
            <person name="Nadendla S."/>
            <person name="Lowell S."/>
            <person name="Myers T."/>
            <person name="Yan Y."/>
            <person name="Sichtig H."/>
        </authorList>
    </citation>
    <scope>NUCLEOTIDE SEQUENCE [LARGE SCALE GENOMIC DNA]</scope>
    <source>
        <strain evidence="9 12">FDAARGOS_894</strain>
    </source>
</reference>
<dbReference type="GO" id="GO:0031564">
    <property type="term" value="P:transcription antitermination"/>
    <property type="evidence" value="ECO:0007669"/>
    <property type="project" value="UniProtKB-KW"/>
</dbReference>
<dbReference type="OrthoDB" id="3528057at2"/>
<keyword evidence="3 6" id="KW-0694">RNA-binding</keyword>
<dbReference type="HAMAP" id="MF_00073">
    <property type="entry name" value="NusB"/>
    <property type="match status" value="1"/>
</dbReference>
<dbReference type="GO" id="GO:0005829">
    <property type="term" value="C:cytosol"/>
    <property type="evidence" value="ECO:0007669"/>
    <property type="project" value="TreeGrafter"/>
</dbReference>
<keyword evidence="2 6" id="KW-0889">Transcription antitermination</keyword>
<dbReference type="SUPFAM" id="SSF48013">
    <property type="entry name" value="NusB-like"/>
    <property type="match status" value="1"/>
</dbReference>
<dbReference type="InterPro" id="IPR035926">
    <property type="entry name" value="NusB-like_sf"/>
</dbReference>
<gene>
    <name evidence="6 10" type="primary">nusB</name>
    <name evidence="9" type="ORF">I6G51_08815</name>
    <name evidence="10" type="ORF">NCTC10288_01128</name>
</gene>
<evidence type="ECO:0000313" key="10">
    <source>
        <dbReference type="EMBL" id="SQH99831.1"/>
    </source>
</evidence>
<dbReference type="PANTHER" id="PTHR11078:SF3">
    <property type="entry name" value="ANTITERMINATION NUSB DOMAIN-CONTAINING PROTEIN"/>
    <property type="match status" value="1"/>
</dbReference>
<evidence type="ECO:0000313" key="12">
    <source>
        <dbReference type="Proteomes" id="UP000594905"/>
    </source>
</evidence>
<dbReference type="EMBL" id="CP065689">
    <property type="protein sequence ID" value="QPS59013.1"/>
    <property type="molecule type" value="Genomic_DNA"/>
</dbReference>
<dbReference type="InterPro" id="IPR011605">
    <property type="entry name" value="NusB_fam"/>
</dbReference>
<feature type="compositionally biased region" description="Acidic residues" evidence="7">
    <location>
        <begin position="180"/>
        <end position="194"/>
    </location>
</feature>
<comment type="similarity">
    <text evidence="1 6">Belongs to the NusB family.</text>
</comment>
<dbReference type="EMBL" id="LS483460">
    <property type="protein sequence ID" value="SQH99831.1"/>
    <property type="molecule type" value="Genomic_DNA"/>
</dbReference>
<protein>
    <recommendedName>
        <fullName evidence="6">Transcription antitermination protein NusB</fullName>
    </recommendedName>
    <alternativeName>
        <fullName evidence="6">Antitermination factor NusB</fullName>
    </alternativeName>
</protein>
<dbReference type="PANTHER" id="PTHR11078">
    <property type="entry name" value="N UTILIZATION SUBSTANCE PROTEIN B-RELATED"/>
    <property type="match status" value="1"/>
</dbReference>
<comment type="function">
    <text evidence="6">Involved in transcription antitermination. Required for transcription of ribosomal RNA (rRNA) genes. Binds specifically to the boxA antiterminator sequence of the ribosomal RNA (rrn) operons.</text>
</comment>
<dbReference type="GeneID" id="70783040"/>
<accession>A0A2X4RCU0</accession>
<evidence type="ECO:0000256" key="3">
    <source>
        <dbReference type="ARBA" id="ARBA00022884"/>
    </source>
</evidence>